<evidence type="ECO:0000313" key="4">
    <source>
        <dbReference type="EMBL" id="PKW28216.1"/>
    </source>
</evidence>
<dbReference type="EMBL" id="PJNE01000001">
    <property type="protein sequence ID" value="PKW28216.1"/>
    <property type="molecule type" value="Genomic_DNA"/>
</dbReference>
<dbReference type="InterPro" id="IPR036873">
    <property type="entry name" value="Rhodanese-like_dom_sf"/>
</dbReference>
<evidence type="ECO:0000256" key="2">
    <source>
        <dbReference type="ARBA" id="ARBA00022737"/>
    </source>
</evidence>
<dbReference type="PROSITE" id="PS00380">
    <property type="entry name" value="RHODANESE_1"/>
    <property type="match status" value="1"/>
</dbReference>
<dbReference type="RefSeq" id="WP_211284046.1">
    <property type="nucleotide sequence ID" value="NZ_PJNE01000001.1"/>
</dbReference>
<dbReference type="SUPFAM" id="SSF52821">
    <property type="entry name" value="Rhodanese/Cell cycle control phosphatase"/>
    <property type="match status" value="2"/>
</dbReference>
<keyword evidence="1 4" id="KW-0808">Transferase</keyword>
<keyword evidence="5" id="KW-1185">Reference proteome</keyword>
<dbReference type="Gene3D" id="3.40.250.10">
    <property type="entry name" value="Rhodanese-like domain"/>
    <property type="match status" value="2"/>
</dbReference>
<reference evidence="4 5" key="1">
    <citation type="submission" date="2017-12" db="EMBL/GenBank/DDBJ databases">
        <title>Sequencing the genomes of 1000 Actinobacteria strains.</title>
        <authorList>
            <person name="Klenk H.-P."/>
        </authorList>
    </citation>
    <scope>NUCLEOTIDE SEQUENCE [LARGE SCALE GENOMIC DNA]</scope>
    <source>
        <strain evidence="4 5">DSM 12806</strain>
    </source>
</reference>
<keyword evidence="2" id="KW-0677">Repeat</keyword>
<sequence>MSALISADDLAVALAREEVRVVDVQYNLVGTPGRELYAEAHLPGAPFLDLDTALAGPPGDRGRHPLPDPEVLQAALRACGLDDDTEVVVYDQRTSLSAARAWWVLRWAAHPQVRVLDGGLAAWVRAGHPATSEPAAPHPGTLTVRPGSVPVLGPTSAAEMARAGVLLDVRSAERYRGEVEPIDPVAGHVPGAVNLPMTELLADDGTFLPPDRIRARAAQAGVHRDTPVGTSCGSGVTAAQMALALHTARIDAIPYVGSWSEWVADPARPVATGPEPG</sequence>
<dbReference type="PROSITE" id="PS50206">
    <property type="entry name" value="RHODANESE_3"/>
    <property type="match status" value="2"/>
</dbReference>
<dbReference type="Pfam" id="PF00581">
    <property type="entry name" value="Rhodanese"/>
    <property type="match status" value="2"/>
</dbReference>
<evidence type="ECO:0000256" key="1">
    <source>
        <dbReference type="ARBA" id="ARBA00022679"/>
    </source>
</evidence>
<dbReference type="AlphaFoldDB" id="A0A2N3YMZ5"/>
<evidence type="ECO:0000313" key="5">
    <source>
        <dbReference type="Proteomes" id="UP000233781"/>
    </source>
</evidence>
<evidence type="ECO:0000259" key="3">
    <source>
        <dbReference type="PROSITE" id="PS50206"/>
    </source>
</evidence>
<gene>
    <name evidence="4" type="ORF">ATL31_3074</name>
</gene>
<organism evidence="4 5">
    <name type="scientific">Phycicoccus duodecadis</name>
    <dbReference type="NCBI Taxonomy" id="173053"/>
    <lineage>
        <taxon>Bacteria</taxon>
        <taxon>Bacillati</taxon>
        <taxon>Actinomycetota</taxon>
        <taxon>Actinomycetes</taxon>
        <taxon>Micrococcales</taxon>
        <taxon>Intrasporangiaceae</taxon>
        <taxon>Phycicoccus</taxon>
    </lineage>
</organism>
<dbReference type="SMART" id="SM00450">
    <property type="entry name" value="RHOD"/>
    <property type="match status" value="2"/>
</dbReference>
<name>A0A2N3YMZ5_9MICO</name>
<dbReference type="InterPro" id="IPR045078">
    <property type="entry name" value="TST/MPST-like"/>
</dbReference>
<dbReference type="CDD" id="cd01448">
    <property type="entry name" value="TST_Repeat_1"/>
    <property type="match status" value="1"/>
</dbReference>
<dbReference type="PANTHER" id="PTHR11364:SF27">
    <property type="entry name" value="SULFURTRANSFERASE"/>
    <property type="match status" value="1"/>
</dbReference>
<dbReference type="InterPro" id="IPR001763">
    <property type="entry name" value="Rhodanese-like_dom"/>
</dbReference>
<keyword evidence="4" id="KW-0670">Pyruvate</keyword>
<protein>
    <submittedName>
        <fullName evidence="4">Thiosulfate/3-mercaptopyruvate sulfurtransferase</fullName>
    </submittedName>
</protein>
<accession>A0A2N3YMZ5</accession>
<dbReference type="Proteomes" id="UP000233781">
    <property type="component" value="Unassembled WGS sequence"/>
</dbReference>
<feature type="domain" description="Rhodanese" evidence="3">
    <location>
        <begin position="15"/>
        <end position="132"/>
    </location>
</feature>
<dbReference type="InterPro" id="IPR001307">
    <property type="entry name" value="Thiosulphate_STrfase_CS"/>
</dbReference>
<comment type="caution">
    <text evidence="4">The sequence shown here is derived from an EMBL/GenBank/DDBJ whole genome shotgun (WGS) entry which is preliminary data.</text>
</comment>
<dbReference type="PANTHER" id="PTHR11364">
    <property type="entry name" value="THIOSULFATE SULFERTANSFERASE"/>
    <property type="match status" value="1"/>
</dbReference>
<feature type="domain" description="Rhodanese" evidence="3">
    <location>
        <begin position="160"/>
        <end position="271"/>
    </location>
</feature>
<dbReference type="GO" id="GO:0004792">
    <property type="term" value="F:thiosulfate-cyanide sulfurtransferase activity"/>
    <property type="evidence" value="ECO:0007669"/>
    <property type="project" value="InterPro"/>
</dbReference>
<dbReference type="CDD" id="cd01449">
    <property type="entry name" value="TST_Repeat_2"/>
    <property type="match status" value="1"/>
</dbReference>
<proteinExistence type="predicted"/>